<evidence type="ECO:0000313" key="2">
    <source>
        <dbReference type="Proteomes" id="UP001158730"/>
    </source>
</evidence>
<reference evidence="1" key="1">
    <citation type="submission" date="2022-09" db="EMBL/GenBank/DDBJ databases">
        <title>Intensive care unit water sources are persistently colonized with multi-drug resistant bacteria and are the site of extensive horizontal gene transfer of antibiotic resistance genes.</title>
        <authorList>
            <person name="Diorio-Toth L."/>
        </authorList>
    </citation>
    <scope>NUCLEOTIDE SEQUENCE</scope>
    <source>
        <strain evidence="1">GD03990</strain>
    </source>
</reference>
<protein>
    <submittedName>
        <fullName evidence="1">Uncharacterized protein</fullName>
    </submittedName>
</protein>
<name>A0AA42N2J2_AQUAC</name>
<organism evidence="1 2">
    <name type="scientific">Aquipseudomonas alcaligenes</name>
    <name type="common">Pseudomonas alcaligenes</name>
    <dbReference type="NCBI Taxonomy" id="43263"/>
    <lineage>
        <taxon>Bacteria</taxon>
        <taxon>Pseudomonadati</taxon>
        <taxon>Pseudomonadota</taxon>
        <taxon>Gammaproteobacteria</taxon>
        <taxon>Pseudomonadales</taxon>
        <taxon>Pseudomonadaceae</taxon>
        <taxon>Aquipseudomonas</taxon>
    </lineage>
</organism>
<dbReference type="EMBL" id="JAOBYN010000007">
    <property type="protein sequence ID" value="MDH1054981.1"/>
    <property type="molecule type" value="Genomic_DNA"/>
</dbReference>
<sequence>MQAQAEALGQQRQVVAAEATVAPLRIDHIERRPAITLDADPQHRVFGQPGAFLLGQAQVGAGQQRQQAEQKQATEARHGRFRVDAGFAQLSQHFESQMRIGSADGRADNQPIRTRENVRHARSRPLLASPVRARCAL</sequence>
<dbReference type="Proteomes" id="UP001158730">
    <property type="component" value="Unassembled WGS sequence"/>
</dbReference>
<evidence type="ECO:0000313" key="1">
    <source>
        <dbReference type="EMBL" id="MDH1054981.1"/>
    </source>
</evidence>
<proteinExistence type="predicted"/>
<dbReference type="RefSeq" id="WP_280053736.1">
    <property type="nucleotide sequence ID" value="NZ_JAOBYN010000007.1"/>
</dbReference>
<comment type="caution">
    <text evidence="1">The sequence shown here is derived from an EMBL/GenBank/DDBJ whole genome shotgun (WGS) entry which is preliminary data.</text>
</comment>
<dbReference type="AlphaFoldDB" id="A0AA42N2J2"/>
<gene>
    <name evidence="1" type="ORF">N5C05_09445</name>
</gene>
<accession>A0AA42N2J2</accession>